<dbReference type="PANTHER" id="PTHR30204:SF69">
    <property type="entry name" value="MERR-FAMILY TRANSCRIPTIONAL REGULATOR"/>
    <property type="match status" value="1"/>
</dbReference>
<dbReference type="GO" id="GO:0003677">
    <property type="term" value="F:DNA binding"/>
    <property type="evidence" value="ECO:0007669"/>
    <property type="project" value="UniProtKB-KW"/>
</dbReference>
<evidence type="ECO:0000256" key="2">
    <source>
        <dbReference type="ARBA" id="ARBA00023015"/>
    </source>
</evidence>
<evidence type="ECO:0000313" key="6">
    <source>
        <dbReference type="EMBL" id="NMF06745.1"/>
    </source>
</evidence>
<gene>
    <name evidence="6" type="ORF">HF849_18755</name>
</gene>
<feature type="domain" description="HTH merR-type" evidence="5">
    <location>
        <begin position="3"/>
        <end position="72"/>
    </location>
</feature>
<comment type="caution">
    <text evidence="6">The sequence shown here is derived from an EMBL/GenBank/DDBJ whole genome shotgun (WGS) entry which is preliminary data.</text>
</comment>
<proteinExistence type="predicted"/>
<dbReference type="InterPro" id="IPR000551">
    <property type="entry name" value="MerR-type_HTH_dom"/>
</dbReference>
<dbReference type="PROSITE" id="PS00552">
    <property type="entry name" value="HTH_MERR_1"/>
    <property type="match status" value="1"/>
</dbReference>
<evidence type="ECO:0000313" key="7">
    <source>
        <dbReference type="Proteomes" id="UP000587880"/>
    </source>
</evidence>
<organism evidence="6 7">
    <name type="scientific">Clostridium beijerinckii</name>
    <name type="common">Clostridium MP</name>
    <dbReference type="NCBI Taxonomy" id="1520"/>
    <lineage>
        <taxon>Bacteria</taxon>
        <taxon>Bacillati</taxon>
        <taxon>Bacillota</taxon>
        <taxon>Clostridia</taxon>
        <taxon>Eubacteriales</taxon>
        <taxon>Clostridiaceae</taxon>
        <taxon>Clostridium</taxon>
    </lineage>
</organism>
<dbReference type="SMART" id="SM00422">
    <property type="entry name" value="HTH_MERR"/>
    <property type="match status" value="1"/>
</dbReference>
<dbReference type="Proteomes" id="UP000587880">
    <property type="component" value="Unassembled WGS sequence"/>
</dbReference>
<sequence length="136" mass="16305">MEEYTISQIAKMVGVKKETIRYYEKFGLLPLPERKSNGYKIYTKRHIEIMEIILIVKDSGFTLKEIKDFISIQEENEISQNDLYKEMILKKIEFVKKKIQDLHSLRKGLEKVVYDIENYNIRRCIEIKKQNKISID</sequence>
<dbReference type="InterPro" id="IPR047057">
    <property type="entry name" value="MerR_fam"/>
</dbReference>
<evidence type="ECO:0000259" key="5">
    <source>
        <dbReference type="PROSITE" id="PS50937"/>
    </source>
</evidence>
<dbReference type="InterPro" id="IPR009061">
    <property type="entry name" value="DNA-bd_dom_put_sf"/>
</dbReference>
<dbReference type="PROSITE" id="PS50937">
    <property type="entry name" value="HTH_MERR_2"/>
    <property type="match status" value="1"/>
</dbReference>
<dbReference type="GO" id="GO:0003700">
    <property type="term" value="F:DNA-binding transcription factor activity"/>
    <property type="evidence" value="ECO:0007669"/>
    <property type="project" value="InterPro"/>
</dbReference>
<reference evidence="6 7" key="1">
    <citation type="submission" date="2020-04" db="EMBL/GenBank/DDBJ databases">
        <authorList>
            <person name="Hitch T.C.A."/>
            <person name="Wylensek D."/>
            <person name="Clavel T."/>
        </authorList>
    </citation>
    <scope>NUCLEOTIDE SEQUENCE [LARGE SCALE GENOMIC DNA]</scope>
    <source>
        <strain evidence="6 7">WB01_NA02</strain>
    </source>
</reference>
<evidence type="ECO:0000256" key="1">
    <source>
        <dbReference type="ARBA" id="ARBA00022491"/>
    </source>
</evidence>
<evidence type="ECO:0000256" key="3">
    <source>
        <dbReference type="ARBA" id="ARBA00023125"/>
    </source>
</evidence>
<dbReference type="PANTHER" id="PTHR30204">
    <property type="entry name" value="REDOX-CYCLING DRUG-SENSING TRANSCRIPTIONAL ACTIVATOR SOXR"/>
    <property type="match status" value="1"/>
</dbReference>
<dbReference type="Pfam" id="PF13411">
    <property type="entry name" value="MerR_1"/>
    <property type="match status" value="1"/>
</dbReference>
<keyword evidence="1" id="KW-0678">Repressor</keyword>
<dbReference type="EMBL" id="JABAGD010000040">
    <property type="protein sequence ID" value="NMF06745.1"/>
    <property type="molecule type" value="Genomic_DNA"/>
</dbReference>
<keyword evidence="4" id="KW-0804">Transcription</keyword>
<dbReference type="AlphaFoldDB" id="A0A7X9SRL2"/>
<protein>
    <submittedName>
        <fullName evidence="6">MerR family transcriptional regulator</fullName>
    </submittedName>
</protein>
<keyword evidence="2" id="KW-0805">Transcription regulation</keyword>
<keyword evidence="3" id="KW-0238">DNA-binding</keyword>
<dbReference type="RefSeq" id="WP_168982777.1">
    <property type="nucleotide sequence ID" value="NZ_JABAGD010000040.1"/>
</dbReference>
<dbReference type="Gene3D" id="1.10.1660.10">
    <property type="match status" value="1"/>
</dbReference>
<dbReference type="SUPFAM" id="SSF46955">
    <property type="entry name" value="Putative DNA-binding domain"/>
    <property type="match status" value="1"/>
</dbReference>
<accession>A0A7X9SRL2</accession>
<evidence type="ECO:0000256" key="4">
    <source>
        <dbReference type="ARBA" id="ARBA00023163"/>
    </source>
</evidence>
<name>A0A7X9SRL2_CLOBE</name>